<dbReference type="AlphaFoldDB" id="I6SYB5"/>
<evidence type="ECO:0000313" key="1">
    <source>
        <dbReference type="EMBL" id="AFM82509.1"/>
    </source>
</evidence>
<evidence type="ECO:0000313" key="2">
    <source>
        <dbReference type="Proteomes" id="UP000002812"/>
    </source>
</evidence>
<protein>
    <submittedName>
        <fullName evidence="1">Uncharacterized protein</fullName>
    </submittedName>
</protein>
<proteinExistence type="predicted"/>
<organism evidence="1 2">
    <name type="scientific">Aspergillus oryzae (strain 3.042)</name>
    <name type="common">Yellow koji mold</name>
    <dbReference type="NCBI Taxonomy" id="1160506"/>
    <lineage>
        <taxon>Eukaryota</taxon>
        <taxon>Fungi</taxon>
        <taxon>Dikarya</taxon>
        <taxon>Ascomycota</taxon>
        <taxon>Pezizomycotina</taxon>
        <taxon>Eurotiomycetes</taxon>
        <taxon>Eurotiomycetidae</taxon>
        <taxon>Eurotiales</taxon>
        <taxon>Aspergillaceae</taxon>
        <taxon>Aspergillus</taxon>
        <taxon>Aspergillus subgen. Circumdati</taxon>
    </lineage>
</organism>
<reference evidence="1 2" key="1">
    <citation type="journal article" date="2012" name="Eukaryot. Cell">
        <title>Draft genome sequence of Aspergillus oryzae strain 3.042.</title>
        <authorList>
            <person name="Zhao G."/>
            <person name="Yao Y."/>
            <person name="Qi W."/>
            <person name="Wang C."/>
            <person name="Hou L."/>
            <person name="Zeng B."/>
            <person name="Cao X."/>
        </authorList>
    </citation>
    <scope>NUCLEOTIDE SEQUENCE [LARGE SCALE GENOMIC DNA]</scope>
    <source>
        <strain evidence="1 2">3.042</strain>
    </source>
</reference>
<sequence length="153" mass="17522">MFKLTFYKFFNFFKLISKVSIAKPHCFASKPLESNVDILEIVTELARLLPQLADFINQFNNQIITHDINVVTDAQGNLSIQVPDGISKAQAKLISARVNLLDNLIHTHLDKTENLLHLGISVEEDLFDIDPNYETKLTDHVSQFNRLKNSYKH</sequence>
<dbReference type="EMBL" id="JX129489">
    <property type="protein sequence ID" value="AFM82509.1"/>
    <property type="molecule type" value="Genomic_DNA"/>
</dbReference>
<gene>
    <name evidence="1" type="ORF">Ao3042_11878</name>
</gene>
<dbReference type="GeneID" id="13229067"/>
<name>I6SYB5_ASPO3</name>
<accession>I6SYB5</accession>
<dbReference type="RefSeq" id="YP_006493426.1">
    <property type="nucleotide sequence ID" value="NC_018100.1"/>
</dbReference>
<reference evidence="2" key="2">
    <citation type="submission" date="2012-06" db="EMBL/GenBank/DDBJ databases">
        <title>Comparative genomic analyses of Aspergillus oryzae 3.042 and A. oryzae RIB40 for soy-sauce fermentation.</title>
        <authorList>
            <person name="Zhao G."/>
            <person name="Hou L."/>
            <person name="Wang C."/>
            <person name="Cao X."/>
        </authorList>
    </citation>
    <scope>NUCLEOTIDE SEQUENCE [LARGE SCALE GENOMIC DNA]</scope>
    <source>
        <strain evidence="2">3.042</strain>
    </source>
</reference>
<keyword evidence="1" id="KW-0496">Mitochondrion</keyword>
<dbReference type="Proteomes" id="UP000002812">
    <property type="component" value="Mitochondrion"/>
</dbReference>
<geneLocation type="mitochondrion" evidence="1"/>